<name>A0A504UW62_9HYPH</name>
<dbReference type="Proteomes" id="UP000316429">
    <property type="component" value="Unassembled WGS sequence"/>
</dbReference>
<protein>
    <recommendedName>
        <fullName evidence="5">Oxidoreductase</fullName>
    </recommendedName>
</protein>
<proteinExistence type="predicted"/>
<feature type="region of interest" description="Disordered" evidence="1">
    <location>
        <begin position="20"/>
        <end position="99"/>
    </location>
</feature>
<dbReference type="RefSeq" id="WP_140827360.1">
    <property type="nucleotide sequence ID" value="NZ_VFYP01000001.1"/>
</dbReference>
<dbReference type="AlphaFoldDB" id="A0A504UW62"/>
<comment type="caution">
    <text evidence="3">The sequence shown here is derived from an EMBL/GenBank/DDBJ whole genome shotgun (WGS) entry which is preliminary data.</text>
</comment>
<organism evidence="3 4">
    <name type="scientific">Rhizobium glycinendophyticum</name>
    <dbReference type="NCBI Taxonomy" id="2589807"/>
    <lineage>
        <taxon>Bacteria</taxon>
        <taxon>Pseudomonadati</taxon>
        <taxon>Pseudomonadota</taxon>
        <taxon>Alphaproteobacteria</taxon>
        <taxon>Hyphomicrobiales</taxon>
        <taxon>Rhizobiaceae</taxon>
        <taxon>Rhizobium/Agrobacterium group</taxon>
        <taxon>Rhizobium</taxon>
    </lineage>
</organism>
<evidence type="ECO:0000313" key="3">
    <source>
        <dbReference type="EMBL" id="TPP10991.1"/>
    </source>
</evidence>
<feature type="compositionally biased region" description="Low complexity" evidence="1">
    <location>
        <begin position="36"/>
        <end position="52"/>
    </location>
</feature>
<feature type="signal peptide" evidence="2">
    <location>
        <begin position="1"/>
        <end position="21"/>
    </location>
</feature>
<gene>
    <name evidence="3" type="ORF">FJQ55_09215</name>
</gene>
<keyword evidence="4" id="KW-1185">Reference proteome</keyword>
<accession>A0A504UW62</accession>
<sequence>MMKILATVAVLSLSMTGVSLAQDTNGGTGNNGGAGTDSSDSGPTSGDVAAPGGSPGDDDSAGTASGSGNGASSGGEAPCPAGQKPADNYTTADPKCVAE</sequence>
<feature type="compositionally biased region" description="Gly residues" evidence="1">
    <location>
        <begin position="26"/>
        <end position="35"/>
    </location>
</feature>
<dbReference type="EMBL" id="VFYP01000001">
    <property type="protein sequence ID" value="TPP10991.1"/>
    <property type="molecule type" value="Genomic_DNA"/>
</dbReference>
<feature type="chain" id="PRO_5021425256" description="Oxidoreductase" evidence="2">
    <location>
        <begin position="22"/>
        <end position="99"/>
    </location>
</feature>
<reference evidence="3 4" key="1">
    <citation type="submission" date="2019-06" db="EMBL/GenBank/DDBJ databases">
        <title>Rhizobium sp. CL12 isolated from roots of soybean.</title>
        <authorList>
            <person name="Wang C."/>
        </authorList>
    </citation>
    <scope>NUCLEOTIDE SEQUENCE [LARGE SCALE GENOMIC DNA]</scope>
    <source>
        <strain evidence="3 4">CL12</strain>
    </source>
</reference>
<evidence type="ECO:0008006" key="5">
    <source>
        <dbReference type="Google" id="ProtNLM"/>
    </source>
</evidence>
<evidence type="ECO:0000256" key="2">
    <source>
        <dbReference type="SAM" id="SignalP"/>
    </source>
</evidence>
<evidence type="ECO:0000313" key="4">
    <source>
        <dbReference type="Proteomes" id="UP000316429"/>
    </source>
</evidence>
<keyword evidence="2" id="KW-0732">Signal</keyword>
<evidence type="ECO:0000256" key="1">
    <source>
        <dbReference type="SAM" id="MobiDB-lite"/>
    </source>
</evidence>